<sequence>MTTNKQQNPLRQKQRVEDIRHKKQRMTRRHQKRFATVFMSATLIIILYRVYSIREDSATFTSKLKNTEASFPEGCTFISKFNLSIEDAEDEFIAAMTHNKEKNGHGQMKNYSVSDSYCKFEVKDLLSCWEDSKFKRTFEDNCQFVKNYPIGDSIPYLQELGLAKSFHDFPNPKIPVVVTAASSDHFLEVQAQMQNLHSVVLPRYKNLKFIFYDLGLKEHEKEMMKKHCRCEYRSFPFEKYPDHVKILKGYTFKPLIAQTVLNEYGFVMWIDASIRFTTGELDSLFEIAIKDGVKILEGESGVGYRTDPTTFKFLREDPCLFADKNETQTGFFLIYRTRFIVETIMRPWVSCALTSGCMYFPGSQERTHCENQNGLGFCHRFEQSVLSIILWRLYHANLERVFIPETLFDVQRDRGAKYFESLENKNHFFFG</sequence>
<organism evidence="2 3">
    <name type="scientific">Potamilus streckersoni</name>
    <dbReference type="NCBI Taxonomy" id="2493646"/>
    <lineage>
        <taxon>Eukaryota</taxon>
        <taxon>Metazoa</taxon>
        <taxon>Spiralia</taxon>
        <taxon>Lophotrochozoa</taxon>
        <taxon>Mollusca</taxon>
        <taxon>Bivalvia</taxon>
        <taxon>Autobranchia</taxon>
        <taxon>Heteroconchia</taxon>
        <taxon>Palaeoheterodonta</taxon>
        <taxon>Unionida</taxon>
        <taxon>Unionoidea</taxon>
        <taxon>Unionidae</taxon>
        <taxon>Ambleminae</taxon>
        <taxon>Lampsilini</taxon>
        <taxon>Potamilus</taxon>
    </lineage>
</organism>
<keyword evidence="1" id="KW-0812">Transmembrane</keyword>
<evidence type="ECO:0000313" key="3">
    <source>
        <dbReference type="Proteomes" id="UP001195483"/>
    </source>
</evidence>
<reference evidence="2" key="3">
    <citation type="submission" date="2023-05" db="EMBL/GenBank/DDBJ databases">
        <authorList>
            <person name="Smith C.H."/>
        </authorList>
    </citation>
    <scope>NUCLEOTIDE SEQUENCE</scope>
    <source>
        <strain evidence="2">CHS0354</strain>
        <tissue evidence="2">Mantle</tissue>
    </source>
</reference>
<gene>
    <name evidence="2" type="ORF">CHS0354_020253</name>
</gene>
<protein>
    <submittedName>
        <fullName evidence="2">Uncharacterized protein</fullName>
    </submittedName>
</protein>
<evidence type="ECO:0000313" key="2">
    <source>
        <dbReference type="EMBL" id="KAK3585686.1"/>
    </source>
</evidence>
<dbReference type="PANTHER" id="PTHR31389">
    <property type="entry name" value="LD39211P"/>
    <property type="match status" value="1"/>
</dbReference>
<comment type="caution">
    <text evidence="2">The sequence shown here is derived from an EMBL/GenBank/DDBJ whole genome shotgun (WGS) entry which is preliminary data.</text>
</comment>
<reference evidence="2" key="1">
    <citation type="journal article" date="2021" name="Genome Biol. Evol.">
        <title>A High-Quality Reference Genome for a Parasitic Bivalve with Doubly Uniparental Inheritance (Bivalvia: Unionida).</title>
        <authorList>
            <person name="Smith C.H."/>
        </authorList>
    </citation>
    <scope>NUCLEOTIDE SEQUENCE</scope>
    <source>
        <strain evidence="2">CHS0354</strain>
    </source>
</reference>
<feature type="transmembrane region" description="Helical" evidence="1">
    <location>
        <begin position="34"/>
        <end position="51"/>
    </location>
</feature>
<dbReference type="EMBL" id="JAEAOA010001233">
    <property type="protein sequence ID" value="KAK3585686.1"/>
    <property type="molecule type" value="Genomic_DNA"/>
</dbReference>
<dbReference type="PANTHER" id="PTHR31389:SF4">
    <property type="entry name" value="LD39211P"/>
    <property type="match status" value="1"/>
</dbReference>
<keyword evidence="3" id="KW-1185">Reference proteome</keyword>
<dbReference type="InterPro" id="IPR012444">
    <property type="entry name" value="DUF1647"/>
</dbReference>
<evidence type="ECO:0000256" key="1">
    <source>
        <dbReference type="SAM" id="Phobius"/>
    </source>
</evidence>
<dbReference type="Proteomes" id="UP001195483">
    <property type="component" value="Unassembled WGS sequence"/>
</dbReference>
<proteinExistence type="predicted"/>
<keyword evidence="1" id="KW-0472">Membrane</keyword>
<name>A0AAE0S5I3_9BIVA</name>
<dbReference type="AlphaFoldDB" id="A0AAE0S5I3"/>
<accession>A0AAE0S5I3</accession>
<keyword evidence="1" id="KW-1133">Transmembrane helix</keyword>
<dbReference type="Pfam" id="PF07801">
    <property type="entry name" value="DUF1647"/>
    <property type="match status" value="1"/>
</dbReference>
<reference evidence="2" key="2">
    <citation type="journal article" date="2021" name="Genome Biol. Evol.">
        <title>Developing a high-quality reference genome for a parasitic bivalve with doubly uniparental inheritance (Bivalvia: Unionida).</title>
        <authorList>
            <person name="Smith C.H."/>
        </authorList>
    </citation>
    <scope>NUCLEOTIDE SEQUENCE</scope>
    <source>
        <strain evidence="2">CHS0354</strain>
        <tissue evidence="2">Mantle</tissue>
    </source>
</reference>